<accession>A0A4C1ZL61</accession>
<proteinExistence type="predicted"/>
<name>A0A4C1ZL61_EUMVA</name>
<sequence>MVPQVDHVIQISRAAYAKLHPIIASRLPIRTKIAIYKSYMHSRLTYAAPDTGPYTSLQNLALQHRQPPKGYQLPRDLLSTPPNEDKV</sequence>
<dbReference type="Proteomes" id="UP000299102">
    <property type="component" value="Unassembled WGS sequence"/>
</dbReference>
<evidence type="ECO:0000313" key="3">
    <source>
        <dbReference type="Proteomes" id="UP000299102"/>
    </source>
</evidence>
<dbReference type="EMBL" id="BGZK01002013">
    <property type="protein sequence ID" value="GBP89611.1"/>
    <property type="molecule type" value="Genomic_DNA"/>
</dbReference>
<evidence type="ECO:0000313" key="2">
    <source>
        <dbReference type="EMBL" id="GBP89611.1"/>
    </source>
</evidence>
<keyword evidence="3" id="KW-1185">Reference proteome</keyword>
<feature type="region of interest" description="Disordered" evidence="1">
    <location>
        <begin position="66"/>
        <end position="87"/>
    </location>
</feature>
<reference evidence="2 3" key="1">
    <citation type="journal article" date="2019" name="Commun. Biol.">
        <title>The bagworm genome reveals a unique fibroin gene that provides high tensile strength.</title>
        <authorList>
            <person name="Kono N."/>
            <person name="Nakamura H."/>
            <person name="Ohtoshi R."/>
            <person name="Tomita M."/>
            <person name="Numata K."/>
            <person name="Arakawa K."/>
        </authorList>
    </citation>
    <scope>NUCLEOTIDE SEQUENCE [LARGE SCALE GENOMIC DNA]</scope>
</reference>
<dbReference type="OrthoDB" id="412981at2759"/>
<protein>
    <submittedName>
        <fullName evidence="2">Uncharacterized protein</fullName>
    </submittedName>
</protein>
<evidence type="ECO:0000256" key="1">
    <source>
        <dbReference type="SAM" id="MobiDB-lite"/>
    </source>
</evidence>
<organism evidence="2 3">
    <name type="scientific">Eumeta variegata</name>
    <name type="common">Bagworm moth</name>
    <name type="synonym">Eumeta japonica</name>
    <dbReference type="NCBI Taxonomy" id="151549"/>
    <lineage>
        <taxon>Eukaryota</taxon>
        <taxon>Metazoa</taxon>
        <taxon>Ecdysozoa</taxon>
        <taxon>Arthropoda</taxon>
        <taxon>Hexapoda</taxon>
        <taxon>Insecta</taxon>
        <taxon>Pterygota</taxon>
        <taxon>Neoptera</taxon>
        <taxon>Endopterygota</taxon>
        <taxon>Lepidoptera</taxon>
        <taxon>Glossata</taxon>
        <taxon>Ditrysia</taxon>
        <taxon>Tineoidea</taxon>
        <taxon>Psychidae</taxon>
        <taxon>Oiketicinae</taxon>
        <taxon>Eumeta</taxon>
    </lineage>
</organism>
<gene>
    <name evidence="2" type="ORF">EVAR_57630_1</name>
</gene>
<dbReference type="AlphaFoldDB" id="A0A4C1ZL61"/>
<comment type="caution">
    <text evidence="2">The sequence shown here is derived from an EMBL/GenBank/DDBJ whole genome shotgun (WGS) entry which is preliminary data.</text>
</comment>